<evidence type="ECO:0000256" key="3">
    <source>
        <dbReference type="ARBA" id="ARBA00022723"/>
    </source>
</evidence>
<dbReference type="CDD" id="cd02503">
    <property type="entry name" value="MobA"/>
    <property type="match status" value="1"/>
</dbReference>
<evidence type="ECO:0000313" key="10">
    <source>
        <dbReference type="Proteomes" id="UP001058271"/>
    </source>
</evidence>
<keyword evidence="9" id="KW-0548">Nucleotidyltransferase</keyword>
<keyword evidence="7" id="KW-0501">Molybdenum cofactor biosynthesis</keyword>
<evidence type="ECO:0000256" key="4">
    <source>
        <dbReference type="ARBA" id="ARBA00022741"/>
    </source>
</evidence>
<dbReference type="InterPro" id="IPR029044">
    <property type="entry name" value="Nucleotide-diphossugar_trans"/>
</dbReference>
<keyword evidence="3" id="KW-0479">Metal-binding</keyword>
<dbReference type="RefSeq" id="WP_313900032.1">
    <property type="nucleotide sequence ID" value="NZ_BAAABS010000053.1"/>
</dbReference>
<name>A0ABY5ZDA2_9ACTN</name>
<dbReference type="Pfam" id="PF12804">
    <property type="entry name" value="NTP_transf_3"/>
    <property type="match status" value="1"/>
</dbReference>
<dbReference type="GO" id="GO:0016779">
    <property type="term" value="F:nucleotidyltransferase activity"/>
    <property type="evidence" value="ECO:0007669"/>
    <property type="project" value="UniProtKB-KW"/>
</dbReference>
<dbReference type="EMBL" id="CP073721">
    <property type="protein sequence ID" value="UWZ40120.1"/>
    <property type="molecule type" value="Genomic_DNA"/>
</dbReference>
<dbReference type="PANTHER" id="PTHR19136:SF81">
    <property type="entry name" value="MOLYBDENUM COFACTOR GUANYLYLTRANSFERASE"/>
    <property type="match status" value="1"/>
</dbReference>
<keyword evidence="5" id="KW-0460">Magnesium</keyword>
<organism evidence="9 10">
    <name type="scientific">Dactylosporangium roseum</name>
    <dbReference type="NCBI Taxonomy" id="47989"/>
    <lineage>
        <taxon>Bacteria</taxon>
        <taxon>Bacillati</taxon>
        <taxon>Actinomycetota</taxon>
        <taxon>Actinomycetes</taxon>
        <taxon>Micromonosporales</taxon>
        <taxon>Micromonosporaceae</taxon>
        <taxon>Dactylosporangium</taxon>
    </lineage>
</organism>
<evidence type="ECO:0000256" key="6">
    <source>
        <dbReference type="ARBA" id="ARBA00023134"/>
    </source>
</evidence>
<dbReference type="SUPFAM" id="SSF53448">
    <property type="entry name" value="Nucleotide-diphospho-sugar transferases"/>
    <property type="match status" value="1"/>
</dbReference>
<evidence type="ECO:0000259" key="8">
    <source>
        <dbReference type="Pfam" id="PF12804"/>
    </source>
</evidence>
<dbReference type="InterPro" id="IPR013482">
    <property type="entry name" value="Molybde_CF_guanTrfase"/>
</dbReference>
<feature type="domain" description="MobA-like NTP transferase" evidence="8">
    <location>
        <begin position="2"/>
        <end position="147"/>
    </location>
</feature>
<evidence type="ECO:0000256" key="2">
    <source>
        <dbReference type="ARBA" id="ARBA00022679"/>
    </source>
</evidence>
<dbReference type="InterPro" id="IPR025877">
    <property type="entry name" value="MobA-like_NTP_Trfase"/>
</dbReference>
<keyword evidence="6" id="KW-0342">GTP-binding</keyword>
<keyword evidence="1" id="KW-0963">Cytoplasm</keyword>
<protein>
    <submittedName>
        <fullName evidence="9">Molybdenum cofactor guanylyltransferase</fullName>
    </submittedName>
</protein>
<dbReference type="Proteomes" id="UP001058271">
    <property type="component" value="Chromosome"/>
</dbReference>
<accession>A0ABY5ZDA2</accession>
<dbReference type="Gene3D" id="3.90.550.10">
    <property type="entry name" value="Spore Coat Polysaccharide Biosynthesis Protein SpsA, Chain A"/>
    <property type="match status" value="1"/>
</dbReference>
<keyword evidence="2" id="KW-0808">Transferase</keyword>
<gene>
    <name evidence="9" type="ORF">Drose_00515</name>
</gene>
<evidence type="ECO:0000256" key="7">
    <source>
        <dbReference type="ARBA" id="ARBA00023150"/>
    </source>
</evidence>
<sequence length="190" mass="19491">MVLAGGAGRRLGGRDKPMVPVGGVPMISRVLAAVHGAGRDSAVIEDVIVVGPWRDGLPDSVRVVQEEPPGGGPVAAVAAGLGLVGAEVVALLAADLPHLDARAVATLLGAIGRHDGAVFVDDDGRRQLLCGAWRTAALKDAAGRIGEPAGKSMRALVDGLDVREVRWGDAGAPPYFDCDTEDDLRNAERA</sequence>
<keyword evidence="10" id="KW-1185">Reference proteome</keyword>
<keyword evidence="4" id="KW-0547">Nucleotide-binding</keyword>
<proteinExistence type="predicted"/>
<evidence type="ECO:0000313" key="9">
    <source>
        <dbReference type="EMBL" id="UWZ40120.1"/>
    </source>
</evidence>
<evidence type="ECO:0000256" key="1">
    <source>
        <dbReference type="ARBA" id="ARBA00022490"/>
    </source>
</evidence>
<reference evidence="9" key="1">
    <citation type="submission" date="2021-04" db="EMBL/GenBank/DDBJ databases">
        <title>Biosynthetic gene clusters of Dactylosporangioum roseum.</title>
        <authorList>
            <person name="Hartkoorn R.C."/>
            <person name="Beaudoing E."/>
            <person name="Hot D."/>
            <person name="Moureu S."/>
        </authorList>
    </citation>
    <scope>NUCLEOTIDE SEQUENCE</scope>
    <source>
        <strain evidence="9">NRRL B-16295</strain>
    </source>
</reference>
<evidence type="ECO:0000256" key="5">
    <source>
        <dbReference type="ARBA" id="ARBA00022842"/>
    </source>
</evidence>
<dbReference type="PANTHER" id="PTHR19136">
    <property type="entry name" value="MOLYBDENUM COFACTOR GUANYLYLTRANSFERASE"/>
    <property type="match status" value="1"/>
</dbReference>